<organism evidence="5 6">
    <name type="scientific">Alteraurantiacibacter buctensis</name>
    <dbReference type="NCBI Taxonomy" id="1503981"/>
    <lineage>
        <taxon>Bacteria</taxon>
        <taxon>Pseudomonadati</taxon>
        <taxon>Pseudomonadota</taxon>
        <taxon>Alphaproteobacteria</taxon>
        <taxon>Sphingomonadales</taxon>
        <taxon>Erythrobacteraceae</taxon>
        <taxon>Alteraurantiacibacter</taxon>
    </lineage>
</organism>
<evidence type="ECO:0000256" key="1">
    <source>
        <dbReference type="ARBA" id="ARBA00012528"/>
    </source>
</evidence>
<dbReference type="Pfam" id="PF05227">
    <property type="entry name" value="CHASE3"/>
    <property type="match status" value="1"/>
</dbReference>
<evidence type="ECO:0000313" key="6">
    <source>
        <dbReference type="Proteomes" id="UP000466966"/>
    </source>
</evidence>
<keyword evidence="6" id="KW-1185">Reference proteome</keyword>
<dbReference type="InterPro" id="IPR000160">
    <property type="entry name" value="GGDEF_dom"/>
</dbReference>
<feature type="domain" description="GGDEF" evidence="4">
    <location>
        <begin position="274"/>
        <end position="406"/>
    </location>
</feature>
<accession>A0A844Z0X0</accession>
<feature type="transmembrane region" description="Helical" evidence="3">
    <location>
        <begin position="27"/>
        <end position="46"/>
    </location>
</feature>
<dbReference type="InterPro" id="IPR007891">
    <property type="entry name" value="CHASE3"/>
</dbReference>
<name>A0A844Z0X0_9SPHN</name>
<dbReference type="CDD" id="cd01949">
    <property type="entry name" value="GGDEF"/>
    <property type="match status" value="1"/>
</dbReference>
<dbReference type="InterPro" id="IPR043128">
    <property type="entry name" value="Rev_trsase/Diguanyl_cyclase"/>
</dbReference>
<dbReference type="RefSeq" id="WP_160772264.1">
    <property type="nucleotide sequence ID" value="NZ_WTYV01000004.1"/>
</dbReference>
<dbReference type="SMART" id="SM00267">
    <property type="entry name" value="GGDEF"/>
    <property type="match status" value="1"/>
</dbReference>
<dbReference type="PANTHER" id="PTHR45138:SF9">
    <property type="entry name" value="DIGUANYLATE CYCLASE DGCM-RELATED"/>
    <property type="match status" value="1"/>
</dbReference>
<dbReference type="Gene3D" id="3.30.70.270">
    <property type="match status" value="1"/>
</dbReference>
<dbReference type="OrthoDB" id="9812260at2"/>
<dbReference type="InterPro" id="IPR029787">
    <property type="entry name" value="Nucleotide_cyclase"/>
</dbReference>
<dbReference type="SUPFAM" id="SSF55073">
    <property type="entry name" value="Nucleotide cyclase"/>
    <property type="match status" value="1"/>
</dbReference>
<evidence type="ECO:0000256" key="2">
    <source>
        <dbReference type="ARBA" id="ARBA00034247"/>
    </source>
</evidence>
<dbReference type="PROSITE" id="PS50887">
    <property type="entry name" value="GGDEF"/>
    <property type="match status" value="1"/>
</dbReference>
<evidence type="ECO:0000259" key="4">
    <source>
        <dbReference type="PROSITE" id="PS50887"/>
    </source>
</evidence>
<dbReference type="CDD" id="cd19410">
    <property type="entry name" value="HK9-like_sensor"/>
    <property type="match status" value="1"/>
</dbReference>
<dbReference type="AlphaFoldDB" id="A0A844Z0X0"/>
<sequence length="406" mass="44769">MKTTFLRLATWARKLVDRRSTLGSARLLLVTMVLLGAMLAGSGYLAREATEQQRQAEKWQERTFAVIDNLSSVRVAVLSIRRGERGFLLTGDPAFLDPYTAGIETLDREVPEMRELLAESRQQAERVDQLTVIAATFVSQAQRTVALQRAGRHEEAVAASQLTRGRQLTNRVMAMLDQIEAVERQLMEQRENGAATAARRSDDFQGMLMVSGLALLAIGAYSSQALRLAIQREQAIRAELDRIATTDELTGLANRREMFTSLDRMIATARRSGRPLSVAILDLDRFKQVNDTHGHPAGDEVLRRVAEMARLLLRQQDLVGRLGGEEFLIAFPDCPAHEAVAACERLRQGIAALPVLLPSGVGLSVTVSTGVAQFDPSDDRKTVISRADEALYRAKKGGRDQVRLAA</sequence>
<comment type="caution">
    <text evidence="5">The sequence shown here is derived from an EMBL/GenBank/DDBJ whole genome shotgun (WGS) entry which is preliminary data.</text>
</comment>
<protein>
    <recommendedName>
        <fullName evidence="1">diguanylate cyclase</fullName>
        <ecNumber evidence="1">2.7.7.65</ecNumber>
    </recommendedName>
</protein>
<evidence type="ECO:0000313" key="5">
    <source>
        <dbReference type="EMBL" id="MXO72354.1"/>
    </source>
</evidence>
<dbReference type="FunFam" id="3.30.70.270:FF:000001">
    <property type="entry name" value="Diguanylate cyclase domain protein"/>
    <property type="match status" value="1"/>
</dbReference>
<dbReference type="PANTHER" id="PTHR45138">
    <property type="entry name" value="REGULATORY COMPONENTS OF SENSORY TRANSDUCTION SYSTEM"/>
    <property type="match status" value="1"/>
</dbReference>
<dbReference type="EMBL" id="WTYV01000004">
    <property type="protein sequence ID" value="MXO72354.1"/>
    <property type="molecule type" value="Genomic_DNA"/>
</dbReference>
<gene>
    <name evidence="5" type="ORF">GRI99_12015</name>
</gene>
<evidence type="ECO:0000256" key="3">
    <source>
        <dbReference type="SAM" id="Phobius"/>
    </source>
</evidence>
<comment type="catalytic activity">
    <reaction evidence="2">
        <text>2 GTP = 3',3'-c-di-GMP + 2 diphosphate</text>
        <dbReference type="Rhea" id="RHEA:24898"/>
        <dbReference type="ChEBI" id="CHEBI:33019"/>
        <dbReference type="ChEBI" id="CHEBI:37565"/>
        <dbReference type="ChEBI" id="CHEBI:58805"/>
        <dbReference type="EC" id="2.7.7.65"/>
    </reaction>
</comment>
<proteinExistence type="predicted"/>
<dbReference type="NCBIfam" id="TIGR00254">
    <property type="entry name" value="GGDEF"/>
    <property type="match status" value="1"/>
</dbReference>
<keyword evidence="3" id="KW-0812">Transmembrane</keyword>
<dbReference type="EC" id="2.7.7.65" evidence="1"/>
<reference evidence="5 6" key="1">
    <citation type="submission" date="2019-12" db="EMBL/GenBank/DDBJ databases">
        <title>Genomic-based taxomic classification of the family Erythrobacteraceae.</title>
        <authorList>
            <person name="Xu L."/>
        </authorList>
    </citation>
    <scope>NUCLEOTIDE SEQUENCE [LARGE SCALE GENOMIC DNA]</scope>
    <source>
        <strain evidence="5 6">M0322</strain>
    </source>
</reference>
<dbReference type="Proteomes" id="UP000466966">
    <property type="component" value="Unassembled WGS sequence"/>
</dbReference>
<dbReference type="InterPro" id="IPR050469">
    <property type="entry name" value="Diguanylate_Cyclase"/>
</dbReference>
<dbReference type="GO" id="GO:0052621">
    <property type="term" value="F:diguanylate cyclase activity"/>
    <property type="evidence" value="ECO:0007669"/>
    <property type="project" value="UniProtKB-EC"/>
</dbReference>
<keyword evidence="3" id="KW-0472">Membrane</keyword>
<keyword evidence="3" id="KW-1133">Transmembrane helix</keyword>
<dbReference type="Pfam" id="PF00990">
    <property type="entry name" value="GGDEF"/>
    <property type="match status" value="1"/>
</dbReference>